<dbReference type="GO" id="GO:0004523">
    <property type="term" value="F:RNA-DNA hybrid ribonuclease activity"/>
    <property type="evidence" value="ECO:0007669"/>
    <property type="project" value="InterPro"/>
</dbReference>
<evidence type="ECO:0000259" key="1">
    <source>
        <dbReference type="Pfam" id="PF13456"/>
    </source>
</evidence>
<organism evidence="2 3">
    <name type="scientific">Trifolium pratense</name>
    <name type="common">Red clover</name>
    <dbReference type="NCBI Taxonomy" id="57577"/>
    <lineage>
        <taxon>Eukaryota</taxon>
        <taxon>Viridiplantae</taxon>
        <taxon>Streptophyta</taxon>
        <taxon>Embryophyta</taxon>
        <taxon>Tracheophyta</taxon>
        <taxon>Spermatophyta</taxon>
        <taxon>Magnoliopsida</taxon>
        <taxon>eudicotyledons</taxon>
        <taxon>Gunneridae</taxon>
        <taxon>Pentapetalae</taxon>
        <taxon>rosids</taxon>
        <taxon>fabids</taxon>
        <taxon>Fabales</taxon>
        <taxon>Fabaceae</taxon>
        <taxon>Papilionoideae</taxon>
        <taxon>50 kb inversion clade</taxon>
        <taxon>NPAAA clade</taxon>
        <taxon>Hologalegina</taxon>
        <taxon>IRL clade</taxon>
        <taxon>Trifolieae</taxon>
        <taxon>Trifolium</taxon>
    </lineage>
</organism>
<comment type="caution">
    <text evidence="2">The sequence shown here is derived from an EMBL/GenBank/DDBJ whole genome shotgun (WGS) entry which is preliminary data.</text>
</comment>
<name>A0A2K3MKH8_TRIPR</name>
<accession>A0A2K3MKH8</accession>
<dbReference type="GO" id="GO:0003676">
    <property type="term" value="F:nucleic acid binding"/>
    <property type="evidence" value="ECO:0007669"/>
    <property type="project" value="InterPro"/>
</dbReference>
<gene>
    <name evidence="2" type="ORF">L195_g047406</name>
</gene>
<reference evidence="2 3" key="2">
    <citation type="journal article" date="2017" name="Front. Plant Sci.">
        <title>Gene Classification and Mining of Molecular Markers Useful in Red Clover (Trifolium pratense) Breeding.</title>
        <authorList>
            <person name="Istvanek J."/>
            <person name="Dluhosova J."/>
            <person name="Dluhos P."/>
            <person name="Patkova L."/>
            <person name="Nedelnik J."/>
            <person name="Repkova J."/>
        </authorList>
    </citation>
    <scope>NUCLEOTIDE SEQUENCE [LARGE SCALE GENOMIC DNA]</scope>
    <source>
        <strain evidence="3">cv. Tatra</strain>
        <tissue evidence="2">Young leaves</tissue>
    </source>
</reference>
<dbReference type="AlphaFoldDB" id="A0A2K3MKH8"/>
<dbReference type="Pfam" id="PF13456">
    <property type="entry name" value="RVT_3"/>
    <property type="match status" value="1"/>
</dbReference>
<dbReference type="InterPro" id="IPR052929">
    <property type="entry name" value="RNase_H-like_EbsB-rel"/>
</dbReference>
<dbReference type="InterPro" id="IPR002156">
    <property type="entry name" value="RNaseH_domain"/>
</dbReference>
<proteinExistence type="predicted"/>
<feature type="domain" description="RNase H type-1" evidence="1">
    <location>
        <begin position="3"/>
        <end position="107"/>
    </location>
</feature>
<evidence type="ECO:0000313" key="3">
    <source>
        <dbReference type="Proteomes" id="UP000236291"/>
    </source>
</evidence>
<reference evidence="2 3" key="1">
    <citation type="journal article" date="2014" name="Am. J. Bot.">
        <title>Genome assembly and annotation for red clover (Trifolium pratense; Fabaceae).</title>
        <authorList>
            <person name="Istvanek J."/>
            <person name="Jaros M."/>
            <person name="Krenek A."/>
            <person name="Repkova J."/>
        </authorList>
    </citation>
    <scope>NUCLEOTIDE SEQUENCE [LARGE SCALE GENOMIC DNA]</scope>
    <source>
        <strain evidence="3">cv. Tatra</strain>
        <tissue evidence="2">Young leaves</tissue>
    </source>
</reference>
<dbReference type="PANTHER" id="PTHR47074">
    <property type="entry name" value="BNAC02G40300D PROTEIN"/>
    <property type="match status" value="1"/>
</dbReference>
<sequence>MCIQDDQGWFVLAKTEWLSPITDVDIGETLGLLSALNWVHDLQLENVDFELDSRNVVTSFHSKHPNASELEDIIKDCVRVYNTYFRNSRIEFIRRQTNEVAHALARVATSLASFHLFIDVPICIGNIVNNEML</sequence>
<evidence type="ECO:0000313" key="2">
    <source>
        <dbReference type="EMBL" id="PNX91276.1"/>
    </source>
</evidence>
<dbReference type="ExpressionAtlas" id="A0A2K3MKH8">
    <property type="expression patterns" value="baseline"/>
</dbReference>
<dbReference type="CDD" id="cd06222">
    <property type="entry name" value="RNase_H_like"/>
    <property type="match status" value="1"/>
</dbReference>
<dbReference type="InterPro" id="IPR044730">
    <property type="entry name" value="RNase_H-like_dom_plant"/>
</dbReference>
<protein>
    <submittedName>
        <fullName evidence="2">Pentatricopeptide repeat-containing protein</fullName>
    </submittedName>
</protein>
<dbReference type="PANTHER" id="PTHR47074:SF48">
    <property type="entry name" value="POLYNUCLEOTIDYL TRANSFERASE, RIBONUCLEASE H-LIKE SUPERFAMILY PROTEIN"/>
    <property type="match status" value="1"/>
</dbReference>
<dbReference type="SUPFAM" id="SSF53098">
    <property type="entry name" value="Ribonuclease H-like"/>
    <property type="match status" value="1"/>
</dbReference>
<dbReference type="InterPro" id="IPR012337">
    <property type="entry name" value="RNaseH-like_sf"/>
</dbReference>
<dbReference type="InterPro" id="IPR036397">
    <property type="entry name" value="RNaseH_sf"/>
</dbReference>
<dbReference type="EMBL" id="ASHM01065666">
    <property type="protein sequence ID" value="PNX91276.1"/>
    <property type="molecule type" value="Genomic_DNA"/>
</dbReference>
<dbReference type="Gene3D" id="3.30.420.10">
    <property type="entry name" value="Ribonuclease H-like superfamily/Ribonuclease H"/>
    <property type="match status" value="1"/>
</dbReference>
<dbReference type="Proteomes" id="UP000236291">
    <property type="component" value="Unassembled WGS sequence"/>
</dbReference>